<organism evidence="13 14">
    <name type="scientific">Plectus sambesii</name>
    <dbReference type="NCBI Taxonomy" id="2011161"/>
    <lineage>
        <taxon>Eukaryota</taxon>
        <taxon>Metazoa</taxon>
        <taxon>Ecdysozoa</taxon>
        <taxon>Nematoda</taxon>
        <taxon>Chromadorea</taxon>
        <taxon>Plectida</taxon>
        <taxon>Plectina</taxon>
        <taxon>Plectoidea</taxon>
        <taxon>Plectidae</taxon>
        <taxon>Plectus</taxon>
    </lineage>
</organism>
<keyword evidence="8" id="KW-0030">Aminoacyl-tRNA synthetase</keyword>
<dbReference type="GO" id="GO:0006427">
    <property type="term" value="P:histidyl-tRNA aminoacylation"/>
    <property type="evidence" value="ECO:0007669"/>
    <property type="project" value="InterPro"/>
</dbReference>
<evidence type="ECO:0000256" key="1">
    <source>
        <dbReference type="ARBA" id="ARBA00008226"/>
    </source>
</evidence>
<dbReference type="GO" id="GO:0004821">
    <property type="term" value="F:histidine-tRNA ligase activity"/>
    <property type="evidence" value="ECO:0007669"/>
    <property type="project" value="UniProtKB-EC"/>
</dbReference>
<dbReference type="InterPro" id="IPR000738">
    <property type="entry name" value="WHEP-TRS_dom"/>
</dbReference>
<dbReference type="Gene3D" id="3.40.50.800">
    <property type="entry name" value="Anticodon-binding domain"/>
    <property type="match status" value="1"/>
</dbReference>
<dbReference type="PANTHER" id="PTHR11476:SF7">
    <property type="entry name" value="HISTIDINE--TRNA LIGASE"/>
    <property type="match status" value="1"/>
</dbReference>
<dbReference type="AlphaFoldDB" id="A0A914V3V9"/>
<comment type="catalytic activity">
    <reaction evidence="9">
        <text>tRNA(His) + L-histidine + ATP = L-histidyl-tRNA(His) + AMP + diphosphate + H(+)</text>
        <dbReference type="Rhea" id="RHEA:17313"/>
        <dbReference type="Rhea" id="RHEA-COMP:9665"/>
        <dbReference type="Rhea" id="RHEA-COMP:9689"/>
        <dbReference type="ChEBI" id="CHEBI:15378"/>
        <dbReference type="ChEBI" id="CHEBI:30616"/>
        <dbReference type="ChEBI" id="CHEBI:33019"/>
        <dbReference type="ChEBI" id="CHEBI:57595"/>
        <dbReference type="ChEBI" id="CHEBI:78442"/>
        <dbReference type="ChEBI" id="CHEBI:78527"/>
        <dbReference type="ChEBI" id="CHEBI:456215"/>
        <dbReference type="EC" id="6.1.1.21"/>
    </reaction>
</comment>
<dbReference type="PANTHER" id="PTHR11476">
    <property type="entry name" value="HISTIDYL-TRNA SYNTHETASE"/>
    <property type="match status" value="1"/>
</dbReference>
<evidence type="ECO:0000256" key="2">
    <source>
        <dbReference type="ARBA" id="ARBA00012815"/>
    </source>
</evidence>
<dbReference type="FunFam" id="3.30.930.10:FF:000021">
    <property type="entry name" value="Probable histidine--tRNA ligase, mitochondrial"/>
    <property type="match status" value="1"/>
</dbReference>
<dbReference type="GO" id="GO:0005829">
    <property type="term" value="C:cytosol"/>
    <property type="evidence" value="ECO:0007669"/>
    <property type="project" value="TreeGrafter"/>
</dbReference>
<keyword evidence="7" id="KW-0648">Protein biosynthesis</keyword>
<evidence type="ECO:0000256" key="10">
    <source>
        <dbReference type="PIRSR" id="PIRSR001549-1"/>
    </source>
</evidence>
<dbReference type="CDD" id="cd00773">
    <property type="entry name" value="HisRS-like_core"/>
    <property type="match status" value="1"/>
</dbReference>
<feature type="domain" description="Aminoacyl-transfer RNA synthetases class-II family profile" evidence="11">
    <location>
        <begin position="63"/>
        <end position="441"/>
    </location>
</feature>
<feature type="binding site" evidence="10">
    <location>
        <position position="160"/>
    </location>
    <ligand>
        <name>L-histidine</name>
        <dbReference type="ChEBI" id="CHEBI:57595"/>
    </ligand>
</feature>
<feature type="binding site" evidence="10">
    <location>
        <begin position="340"/>
        <end position="341"/>
    </location>
    <ligand>
        <name>L-histidine</name>
        <dbReference type="ChEBI" id="CHEBI:57595"/>
    </ligand>
</feature>
<keyword evidence="5" id="KW-0547">Nucleotide-binding</keyword>
<dbReference type="InterPro" id="IPR045864">
    <property type="entry name" value="aa-tRNA-synth_II/BPL/LPL"/>
</dbReference>
<dbReference type="GO" id="GO:0032543">
    <property type="term" value="P:mitochondrial translation"/>
    <property type="evidence" value="ECO:0007669"/>
    <property type="project" value="TreeGrafter"/>
</dbReference>
<dbReference type="PROSITE" id="PS51185">
    <property type="entry name" value="WHEP_TRS_2"/>
    <property type="match status" value="1"/>
</dbReference>
<proteinExistence type="inferred from homology"/>
<dbReference type="InterPro" id="IPR009068">
    <property type="entry name" value="uS15_NS1_RNA-bd_sf"/>
</dbReference>
<evidence type="ECO:0000313" key="13">
    <source>
        <dbReference type="Proteomes" id="UP000887566"/>
    </source>
</evidence>
<evidence type="ECO:0000256" key="3">
    <source>
        <dbReference type="ARBA" id="ARBA00022490"/>
    </source>
</evidence>
<evidence type="ECO:0000313" key="14">
    <source>
        <dbReference type="WBParaSite" id="PSAMB.scaffold148size72488.g2523.t1"/>
    </source>
</evidence>
<feature type="binding site" evidence="10">
    <location>
        <position position="336"/>
    </location>
    <ligand>
        <name>L-histidine</name>
        <dbReference type="ChEBI" id="CHEBI:57595"/>
    </ligand>
</feature>
<dbReference type="InterPro" id="IPR036621">
    <property type="entry name" value="Anticodon-bd_dom_sf"/>
</dbReference>
<evidence type="ECO:0000256" key="6">
    <source>
        <dbReference type="ARBA" id="ARBA00022840"/>
    </source>
</evidence>
<dbReference type="Proteomes" id="UP000887566">
    <property type="component" value="Unplaced"/>
</dbReference>
<evidence type="ECO:0000259" key="11">
    <source>
        <dbReference type="PROSITE" id="PS50862"/>
    </source>
</evidence>
<comment type="similarity">
    <text evidence="1">Belongs to the class-II aminoacyl-tRNA synthetase family.</text>
</comment>
<dbReference type="Gene3D" id="3.30.930.10">
    <property type="entry name" value="Bira Bifunctional Protein, Domain 2"/>
    <property type="match status" value="1"/>
</dbReference>
<dbReference type="GO" id="GO:0002119">
    <property type="term" value="P:nematode larval development"/>
    <property type="evidence" value="ECO:0007669"/>
    <property type="project" value="TreeGrafter"/>
</dbReference>
<dbReference type="InterPro" id="IPR006195">
    <property type="entry name" value="aa-tRNA-synth_II"/>
</dbReference>
<evidence type="ECO:0000256" key="8">
    <source>
        <dbReference type="ARBA" id="ARBA00023146"/>
    </source>
</evidence>
<dbReference type="InterPro" id="IPR041715">
    <property type="entry name" value="HisRS-like_core"/>
</dbReference>
<keyword evidence="4" id="KW-0436">Ligase</keyword>
<dbReference type="PIRSF" id="PIRSF001549">
    <property type="entry name" value="His-tRNA_synth"/>
    <property type="match status" value="1"/>
</dbReference>
<dbReference type="Pfam" id="PF03129">
    <property type="entry name" value="HGTP_anticodon"/>
    <property type="match status" value="1"/>
</dbReference>
<keyword evidence="13" id="KW-1185">Reference proteome</keyword>
<dbReference type="GO" id="GO:0005524">
    <property type="term" value="F:ATP binding"/>
    <property type="evidence" value="ECO:0007669"/>
    <property type="project" value="UniProtKB-KW"/>
</dbReference>
<accession>A0A914V3V9</accession>
<keyword evidence="6" id="KW-0067">ATP-binding</keyword>
<evidence type="ECO:0000256" key="4">
    <source>
        <dbReference type="ARBA" id="ARBA00022598"/>
    </source>
</evidence>
<dbReference type="SUPFAM" id="SSF55681">
    <property type="entry name" value="Class II aaRS and biotin synthetases"/>
    <property type="match status" value="1"/>
</dbReference>
<dbReference type="InterPro" id="IPR004154">
    <property type="entry name" value="Anticodon-bd"/>
</dbReference>
<dbReference type="FunFam" id="3.40.50.800:FF:000008">
    <property type="entry name" value="histidine--tRNA ligase, cytoplasmic isoform X1"/>
    <property type="match status" value="1"/>
</dbReference>
<dbReference type="NCBIfam" id="TIGR00442">
    <property type="entry name" value="hisS"/>
    <property type="match status" value="1"/>
</dbReference>
<dbReference type="Pfam" id="PF13393">
    <property type="entry name" value="tRNA-synt_His"/>
    <property type="match status" value="1"/>
</dbReference>
<dbReference type="InterPro" id="IPR033656">
    <property type="entry name" value="HisRS_anticodon"/>
</dbReference>
<dbReference type="GO" id="GO:0003723">
    <property type="term" value="F:RNA binding"/>
    <property type="evidence" value="ECO:0007669"/>
    <property type="project" value="TreeGrafter"/>
</dbReference>
<protein>
    <recommendedName>
        <fullName evidence="2">histidine--tRNA ligase</fullName>
        <ecNumber evidence="2">6.1.1.21</ecNumber>
    </recommendedName>
</protein>
<dbReference type="WBParaSite" id="PSAMB.scaffold148size72488.g2523.t1">
    <property type="protein sequence ID" value="PSAMB.scaffold148size72488.g2523.t1"/>
    <property type="gene ID" value="PSAMB.scaffold148size72488.g2523"/>
</dbReference>
<dbReference type="InterPro" id="IPR015807">
    <property type="entry name" value="His-tRNA-ligase"/>
</dbReference>
<feature type="binding site" evidence="10">
    <location>
        <position position="176"/>
    </location>
    <ligand>
        <name>L-histidine</name>
        <dbReference type="ChEBI" id="CHEBI:57595"/>
    </ligand>
</feature>
<feature type="binding site" evidence="10">
    <location>
        <begin position="133"/>
        <end position="135"/>
    </location>
    <ligand>
        <name>L-histidine</name>
        <dbReference type="ChEBI" id="CHEBI:57595"/>
    </ligand>
</feature>
<dbReference type="CDD" id="cd00859">
    <property type="entry name" value="HisRS_anticodon"/>
    <property type="match status" value="1"/>
</dbReference>
<feature type="domain" description="WHEP-TRS" evidence="12">
    <location>
        <begin position="5"/>
        <end position="61"/>
    </location>
</feature>
<evidence type="ECO:0000256" key="9">
    <source>
        <dbReference type="ARBA" id="ARBA00047639"/>
    </source>
</evidence>
<evidence type="ECO:0000259" key="12">
    <source>
        <dbReference type="PROSITE" id="PS51185"/>
    </source>
</evidence>
<reference evidence="14" key="1">
    <citation type="submission" date="2022-11" db="UniProtKB">
        <authorList>
            <consortium name="WormBaseParasite"/>
        </authorList>
    </citation>
    <scope>IDENTIFICATION</scope>
</reference>
<dbReference type="SUPFAM" id="SSF52954">
    <property type="entry name" value="Class II aaRS ABD-related"/>
    <property type="match status" value="1"/>
</dbReference>
<name>A0A914V3V9_9BILA</name>
<dbReference type="PROSITE" id="PS50862">
    <property type="entry name" value="AA_TRNA_LIGASE_II"/>
    <property type="match status" value="1"/>
</dbReference>
<evidence type="ECO:0000256" key="5">
    <source>
        <dbReference type="ARBA" id="ARBA00022741"/>
    </source>
</evidence>
<dbReference type="GO" id="GO:0005739">
    <property type="term" value="C:mitochondrion"/>
    <property type="evidence" value="ECO:0007669"/>
    <property type="project" value="TreeGrafter"/>
</dbReference>
<sequence>MSAGDKEALKLLIQQMGEEIRQLKASKADPQLVKEKVAKMLEKKALLAADEAPTKFQLKVPKGTRDFGPKSMAIRESVIKTVIDCFKRHGAETIETPVFELKDVLLGKYGEEGGKLVFDLADQGGELLSMRYDLTVPFARYLAMNKVAKMKRYQIAKVYRRDQPVMTRGRYREFYQCDFDIAGQYDPLIPDAECLKIVDEILSSLGLGDFEMKLNHRLLLDGMFAVCGVEAAQFKTVCSSVDKLDKVEWADIRNELIKEKGISAAVVDNLEEYVRARELRTSCSTSQQLIDSLKTDERLMANQSAKKGLEELTTLISYCELFGIAERVAFDPSLARGLDYYTGSIFETVVKDFSRRVSNHVVASGKPGDTTEPTEDENVGVGSVAAGGRYDKLVGMFDSKGADVPCVGVSLGIERIFSIMELKAQMATVRTSETEVYVASPTKGQLQDRMKLCRTLWDANIKTEMPYKANEKMLNQMQYCEQRGIPLAIIVADSELQRGVVKIRNVVSRQEEEVPLVELVEAVRSRLLQWRIDDVRSQLAANNDTPASG</sequence>
<dbReference type="InterPro" id="IPR004516">
    <property type="entry name" value="HisRS/HisZ"/>
</dbReference>
<keyword evidence="3" id="KW-0963">Cytoplasm</keyword>
<dbReference type="SUPFAM" id="SSF47060">
    <property type="entry name" value="S15/NS1 RNA-binding domain"/>
    <property type="match status" value="1"/>
</dbReference>
<evidence type="ECO:0000256" key="7">
    <source>
        <dbReference type="ARBA" id="ARBA00022917"/>
    </source>
</evidence>
<dbReference type="EC" id="6.1.1.21" evidence="2"/>
<feature type="binding site" evidence="10">
    <location>
        <position position="180"/>
    </location>
    <ligand>
        <name>L-histidine</name>
        <dbReference type="ChEBI" id="CHEBI:57595"/>
    </ligand>
</feature>